<dbReference type="PANTHER" id="PTHR33706">
    <property type="entry name" value="MORN VARIANT REPEAT PROTEIN"/>
    <property type="match status" value="1"/>
</dbReference>
<evidence type="ECO:0000313" key="1">
    <source>
        <dbReference type="EMBL" id="CAD8129056.1"/>
    </source>
</evidence>
<sequence length="322" mass="38604">MNSPNQNHLSCRQSIYQEDHTIEKEVDSQNRQTSMIEKIKIQIKFTSDQKIIYLQNRAILRVTESHDVKGKPELFNNMDQIHNLLWEGYCCQNKKKEGKWIAFWSKKLLKNVGGYYKAGLKYGLWKDLFLNYQDQAQIFEFGEYSHGQRIGRWNYIKKDKKIGGGNYNKNGQKQGKWIELDEGFYKRKQVAYKGEYNMNGMKVGNWDIMYKNDFWKGYQQIGGGSYDLEGNQKKIGKWTELDEGFDSQKQFTYNGEYNKNGMKVGKWDIISINYGEYEYMQILIIYKNIKYIQWRWIIRLRRKLVKDWKVDRIGQKIILPQW</sequence>
<evidence type="ECO:0000313" key="2">
    <source>
        <dbReference type="Proteomes" id="UP000692954"/>
    </source>
</evidence>
<organism evidence="1 2">
    <name type="scientific">Paramecium sonneborni</name>
    <dbReference type="NCBI Taxonomy" id="65129"/>
    <lineage>
        <taxon>Eukaryota</taxon>
        <taxon>Sar</taxon>
        <taxon>Alveolata</taxon>
        <taxon>Ciliophora</taxon>
        <taxon>Intramacronucleata</taxon>
        <taxon>Oligohymenophorea</taxon>
        <taxon>Peniculida</taxon>
        <taxon>Parameciidae</taxon>
        <taxon>Paramecium</taxon>
    </lineage>
</organism>
<proteinExistence type="predicted"/>
<gene>
    <name evidence="1" type="ORF">PSON_ATCC_30995.1.T2050026</name>
</gene>
<accession>A0A8S1RLJ7</accession>
<comment type="caution">
    <text evidence="1">The sequence shown here is derived from an EMBL/GenBank/DDBJ whole genome shotgun (WGS) entry which is preliminary data.</text>
</comment>
<reference evidence="1" key="1">
    <citation type="submission" date="2021-01" db="EMBL/GenBank/DDBJ databases">
        <authorList>
            <consortium name="Genoscope - CEA"/>
            <person name="William W."/>
        </authorList>
    </citation>
    <scope>NUCLEOTIDE SEQUENCE</scope>
</reference>
<dbReference type="PANTHER" id="PTHR33706:SF1">
    <property type="entry name" value="TPR REPEAT PROTEIN"/>
    <property type="match status" value="1"/>
</dbReference>
<dbReference type="Proteomes" id="UP000692954">
    <property type="component" value="Unassembled WGS sequence"/>
</dbReference>
<dbReference type="EMBL" id="CAJJDN010000205">
    <property type="protein sequence ID" value="CAD8129056.1"/>
    <property type="molecule type" value="Genomic_DNA"/>
</dbReference>
<dbReference type="AlphaFoldDB" id="A0A8S1RLJ7"/>
<name>A0A8S1RLJ7_9CILI</name>
<keyword evidence="2" id="KW-1185">Reference proteome</keyword>
<evidence type="ECO:0008006" key="3">
    <source>
        <dbReference type="Google" id="ProtNLM"/>
    </source>
</evidence>
<protein>
    <recommendedName>
        <fullName evidence="3">MORN repeat protein</fullName>
    </recommendedName>
</protein>